<gene>
    <name evidence="1" type="ORF">HH215_03890</name>
</gene>
<evidence type="ECO:0000313" key="2">
    <source>
        <dbReference type="Proteomes" id="UP000502248"/>
    </source>
</evidence>
<organism evidence="1 2">
    <name type="scientific">Cohnella herbarum</name>
    <dbReference type="NCBI Taxonomy" id="2728023"/>
    <lineage>
        <taxon>Bacteria</taxon>
        <taxon>Bacillati</taxon>
        <taxon>Bacillota</taxon>
        <taxon>Bacilli</taxon>
        <taxon>Bacillales</taxon>
        <taxon>Paenibacillaceae</taxon>
        <taxon>Cohnella</taxon>
    </lineage>
</organism>
<evidence type="ECO:0000313" key="1">
    <source>
        <dbReference type="EMBL" id="QJD82409.1"/>
    </source>
</evidence>
<protein>
    <recommendedName>
        <fullName evidence="3">DUF3939 domain-containing protein</fullName>
    </recommendedName>
</protein>
<keyword evidence="2" id="KW-1185">Reference proteome</keyword>
<name>A0A7Z2VGE7_9BACL</name>
<dbReference type="KEGG" id="cheb:HH215_03890"/>
<dbReference type="PROSITE" id="PS51257">
    <property type="entry name" value="PROKAR_LIPOPROTEIN"/>
    <property type="match status" value="1"/>
</dbReference>
<dbReference type="AlphaFoldDB" id="A0A7Z2VGE7"/>
<reference evidence="1 2" key="1">
    <citation type="submission" date="2020-04" db="EMBL/GenBank/DDBJ databases">
        <title>Genome sequencing of novel species.</title>
        <authorList>
            <person name="Heo J."/>
            <person name="Kim S.-J."/>
            <person name="Kim J.-S."/>
            <person name="Hong S.-B."/>
            <person name="Kwon S.-W."/>
        </authorList>
    </citation>
    <scope>NUCLEOTIDE SEQUENCE [LARGE SCALE GENOMIC DNA]</scope>
    <source>
        <strain evidence="1 2">MFER-1</strain>
    </source>
</reference>
<evidence type="ECO:0008006" key="3">
    <source>
        <dbReference type="Google" id="ProtNLM"/>
    </source>
</evidence>
<accession>A0A7Z2VGE7</accession>
<sequence length="246" mass="27530">MKVRQLPRTIALGMLSLILISLTGCLYPDDQTPGGNVSAREAILTVQDAVDRYQEQTELLPIQNAKESVPVYEKYKVDFGKLQRMGYISSVPSAAFESGGSYQFLIIDEETKPQVKLLDLTVFQKVNDVQKKVNEYRSKNANRNPAGEEVYPGYALVDFDKLAIKAVDIQSMYSRQSLNLLVDGQGQVLVDYGIDIVTAVEKSELAPKPEDDLRRVLIEASYYVPVRSPVYHWVEGEPQAVSNPIK</sequence>
<proteinExistence type="predicted"/>
<dbReference type="EMBL" id="CP051680">
    <property type="protein sequence ID" value="QJD82409.1"/>
    <property type="molecule type" value="Genomic_DNA"/>
</dbReference>
<dbReference type="Proteomes" id="UP000502248">
    <property type="component" value="Chromosome"/>
</dbReference>
<dbReference type="RefSeq" id="WP_169278708.1">
    <property type="nucleotide sequence ID" value="NZ_CP051680.1"/>
</dbReference>